<proteinExistence type="inferred from homology"/>
<keyword evidence="5" id="KW-0456">Lyase</keyword>
<accession>A0A183IXA5</accession>
<evidence type="ECO:0000256" key="3">
    <source>
        <dbReference type="ARBA" id="ARBA00013068"/>
    </source>
</evidence>
<keyword evidence="7" id="KW-1185">Reference proteome</keyword>
<dbReference type="EC" id="4.1.2.13" evidence="3"/>
<reference evidence="6 7" key="2">
    <citation type="submission" date="2018-11" db="EMBL/GenBank/DDBJ databases">
        <authorList>
            <consortium name="Pathogen Informatics"/>
        </authorList>
    </citation>
    <scope>NUCLEOTIDE SEQUENCE [LARGE SCALE GENOMIC DNA]</scope>
</reference>
<sequence>MASYATYLTPEKEQELREIAQAIVTPGKGILAADESTGSMAKRLTPIGLENVEENRRKYRQMLFTVDMEMSSYISGVIMFHESFYQKADSGKTFVQELKDKGIIPGIKVDKGVVPLAGTIDEVTTQGMCWNRSFFCVDS</sequence>
<dbReference type="Proteomes" id="UP000270296">
    <property type="component" value="Unassembled WGS sequence"/>
</dbReference>
<evidence type="ECO:0000313" key="8">
    <source>
        <dbReference type="WBParaSite" id="SBAD_0000856101-mRNA-1"/>
    </source>
</evidence>
<dbReference type="EMBL" id="UZAM01011417">
    <property type="protein sequence ID" value="VDP16096.1"/>
    <property type="molecule type" value="Genomic_DNA"/>
</dbReference>
<dbReference type="UniPathway" id="UPA00109">
    <property type="reaction ID" value="UER00183"/>
</dbReference>
<gene>
    <name evidence="6" type="ORF">SBAD_LOCUS8253</name>
</gene>
<comment type="similarity">
    <text evidence="2">Belongs to the class I fructose-bisphosphate aldolase family.</text>
</comment>
<organism evidence="8">
    <name type="scientific">Soboliphyme baturini</name>
    <dbReference type="NCBI Taxonomy" id="241478"/>
    <lineage>
        <taxon>Eukaryota</taxon>
        <taxon>Metazoa</taxon>
        <taxon>Ecdysozoa</taxon>
        <taxon>Nematoda</taxon>
        <taxon>Enoplea</taxon>
        <taxon>Dorylaimia</taxon>
        <taxon>Dioctophymatida</taxon>
        <taxon>Dioctophymatoidea</taxon>
        <taxon>Soboliphymatidae</taxon>
        <taxon>Soboliphyme</taxon>
    </lineage>
</organism>
<dbReference type="InterPro" id="IPR013785">
    <property type="entry name" value="Aldolase_TIM"/>
</dbReference>
<dbReference type="InterPro" id="IPR000741">
    <property type="entry name" value="FBA_I"/>
</dbReference>
<evidence type="ECO:0000313" key="6">
    <source>
        <dbReference type="EMBL" id="VDP16096.1"/>
    </source>
</evidence>
<evidence type="ECO:0000256" key="1">
    <source>
        <dbReference type="ARBA" id="ARBA00004714"/>
    </source>
</evidence>
<evidence type="ECO:0000256" key="5">
    <source>
        <dbReference type="ARBA" id="ARBA00023239"/>
    </source>
</evidence>
<keyword evidence="4" id="KW-0324">Glycolysis</keyword>
<dbReference type="GO" id="GO:0004332">
    <property type="term" value="F:fructose-bisphosphate aldolase activity"/>
    <property type="evidence" value="ECO:0007669"/>
    <property type="project" value="UniProtKB-EC"/>
</dbReference>
<dbReference type="SUPFAM" id="SSF51569">
    <property type="entry name" value="Aldolase"/>
    <property type="match status" value="1"/>
</dbReference>
<dbReference type="Gene3D" id="3.20.20.70">
    <property type="entry name" value="Aldolase class I"/>
    <property type="match status" value="1"/>
</dbReference>
<dbReference type="OrthoDB" id="36455at2759"/>
<reference evidence="8" key="1">
    <citation type="submission" date="2016-06" db="UniProtKB">
        <authorList>
            <consortium name="WormBaseParasite"/>
        </authorList>
    </citation>
    <scope>IDENTIFICATION</scope>
</reference>
<evidence type="ECO:0000256" key="2">
    <source>
        <dbReference type="ARBA" id="ARBA00010387"/>
    </source>
</evidence>
<dbReference type="GO" id="GO:0006096">
    <property type="term" value="P:glycolytic process"/>
    <property type="evidence" value="ECO:0007669"/>
    <property type="project" value="UniProtKB-UniPathway"/>
</dbReference>
<protein>
    <recommendedName>
        <fullName evidence="3">fructose-bisphosphate aldolase</fullName>
        <ecNumber evidence="3">4.1.2.13</ecNumber>
    </recommendedName>
</protein>
<name>A0A183IXA5_9BILA</name>
<dbReference type="AlphaFoldDB" id="A0A183IXA5"/>
<comment type="pathway">
    <text evidence="1">Carbohydrate degradation; glycolysis; D-glyceraldehyde 3-phosphate and glycerone phosphate from D-glucose: step 4/4.</text>
</comment>
<dbReference type="Pfam" id="PF00274">
    <property type="entry name" value="Glycolytic"/>
    <property type="match status" value="1"/>
</dbReference>
<dbReference type="PANTHER" id="PTHR11627">
    <property type="entry name" value="FRUCTOSE-BISPHOSPHATE ALDOLASE"/>
    <property type="match status" value="1"/>
</dbReference>
<dbReference type="WBParaSite" id="SBAD_0000856101-mRNA-1">
    <property type="protein sequence ID" value="SBAD_0000856101-mRNA-1"/>
    <property type="gene ID" value="SBAD_0000856101"/>
</dbReference>
<evidence type="ECO:0000256" key="4">
    <source>
        <dbReference type="ARBA" id="ARBA00023152"/>
    </source>
</evidence>
<evidence type="ECO:0000313" key="7">
    <source>
        <dbReference type="Proteomes" id="UP000270296"/>
    </source>
</evidence>